<evidence type="ECO:0000259" key="1">
    <source>
        <dbReference type="Pfam" id="PF25232"/>
    </source>
</evidence>
<evidence type="ECO:0000313" key="2">
    <source>
        <dbReference type="EMBL" id="TGG81563.1"/>
    </source>
</evidence>
<comment type="caution">
    <text evidence="2">The sequence shown here is derived from an EMBL/GenBank/DDBJ whole genome shotgun (WGS) entry which is preliminary data.</text>
</comment>
<reference evidence="2 3" key="1">
    <citation type="submission" date="2018-10" db="EMBL/GenBank/DDBJ databases">
        <title>Isolation of pseudouridimycin from Streptomyces albus DSM 40763.</title>
        <authorList>
            <person name="Rosenqvist P."/>
            <person name="Metsae-Ketelae M."/>
            <person name="Virta P."/>
        </authorList>
    </citation>
    <scope>NUCLEOTIDE SEQUENCE [LARGE SCALE GENOMIC DNA]</scope>
    <source>
        <strain evidence="2 3">DSM 40763</strain>
    </source>
</reference>
<dbReference type="AlphaFoldDB" id="A0A6C1C2I1"/>
<sequence length="79" mass="8869">MTRAVHRFREYKFGPDLQPAAEPITTAMQCKACGLTGGTAEEPADGSAWAVGHLKANPDHLEYREHIRRPYRFEAGAWQ</sequence>
<name>A0A6C1C2I1_9ACTN</name>
<protein>
    <recommendedName>
        <fullName evidence="1">DUF7848 domain-containing protein</fullName>
    </recommendedName>
</protein>
<accession>A0A6C1C2I1</accession>
<dbReference type="EMBL" id="RCIY01000065">
    <property type="protein sequence ID" value="TGG81563.1"/>
    <property type="molecule type" value="Genomic_DNA"/>
</dbReference>
<dbReference type="InterPro" id="IPR057170">
    <property type="entry name" value="DUF7848"/>
</dbReference>
<dbReference type="RefSeq" id="WP_030409184.1">
    <property type="nucleotide sequence ID" value="NZ_BBQG01000007.1"/>
</dbReference>
<evidence type="ECO:0000313" key="3">
    <source>
        <dbReference type="Proteomes" id="UP000298111"/>
    </source>
</evidence>
<proteinExistence type="predicted"/>
<gene>
    <name evidence="2" type="ORF">D8771_19325</name>
</gene>
<dbReference type="GeneID" id="75182482"/>
<dbReference type="Proteomes" id="UP000298111">
    <property type="component" value="Unassembled WGS sequence"/>
</dbReference>
<feature type="domain" description="DUF7848" evidence="1">
    <location>
        <begin position="1"/>
        <end position="78"/>
    </location>
</feature>
<organism evidence="2 3">
    <name type="scientific">Streptomyces albus</name>
    <dbReference type="NCBI Taxonomy" id="1888"/>
    <lineage>
        <taxon>Bacteria</taxon>
        <taxon>Bacillati</taxon>
        <taxon>Actinomycetota</taxon>
        <taxon>Actinomycetes</taxon>
        <taxon>Kitasatosporales</taxon>
        <taxon>Streptomycetaceae</taxon>
        <taxon>Streptomyces</taxon>
    </lineage>
</organism>
<dbReference type="Pfam" id="PF25232">
    <property type="entry name" value="DUF7848"/>
    <property type="match status" value="1"/>
</dbReference>